<evidence type="ECO:0000256" key="3">
    <source>
        <dbReference type="RuleBase" id="RU000363"/>
    </source>
</evidence>
<dbReference type="PANTHER" id="PTHR45024:SF2">
    <property type="entry name" value="SCP2 DOMAIN-CONTAINING PROTEIN"/>
    <property type="match status" value="1"/>
</dbReference>
<proteinExistence type="inferred from homology"/>
<dbReference type="InterPro" id="IPR057326">
    <property type="entry name" value="KR_dom"/>
</dbReference>
<evidence type="ECO:0000256" key="2">
    <source>
        <dbReference type="ARBA" id="ARBA00023002"/>
    </source>
</evidence>
<dbReference type="InterPro" id="IPR020904">
    <property type="entry name" value="Sc_DH/Rdtase_CS"/>
</dbReference>
<dbReference type="EMBL" id="CP136600">
    <property type="protein sequence ID" value="WOH38596.1"/>
    <property type="molecule type" value="Genomic_DNA"/>
</dbReference>
<feature type="domain" description="Ketoreductase" evidence="4">
    <location>
        <begin position="9"/>
        <end position="197"/>
    </location>
</feature>
<dbReference type="RefSeq" id="WP_348397365.1">
    <property type="nucleotide sequence ID" value="NZ_CP136600.1"/>
</dbReference>
<gene>
    <name evidence="5" type="ORF">RI844_05095</name>
</gene>
<evidence type="ECO:0000313" key="6">
    <source>
        <dbReference type="Proteomes" id="UP001301442"/>
    </source>
</evidence>
<dbReference type="InterPro" id="IPR036291">
    <property type="entry name" value="NAD(P)-bd_dom_sf"/>
</dbReference>
<evidence type="ECO:0000313" key="5">
    <source>
        <dbReference type="EMBL" id="WOH38596.1"/>
    </source>
</evidence>
<organism evidence="5 6">
    <name type="scientific">Thalassotalea fonticola</name>
    <dbReference type="NCBI Taxonomy" id="3065649"/>
    <lineage>
        <taxon>Bacteria</taxon>
        <taxon>Pseudomonadati</taxon>
        <taxon>Pseudomonadota</taxon>
        <taxon>Gammaproteobacteria</taxon>
        <taxon>Alteromonadales</taxon>
        <taxon>Colwelliaceae</taxon>
        <taxon>Thalassotalea</taxon>
    </lineage>
</organism>
<dbReference type="PRINTS" id="PR00081">
    <property type="entry name" value="GDHRDH"/>
</dbReference>
<dbReference type="Gene3D" id="3.40.50.720">
    <property type="entry name" value="NAD(P)-binding Rossmann-like Domain"/>
    <property type="match status" value="1"/>
</dbReference>
<dbReference type="InterPro" id="IPR002347">
    <property type="entry name" value="SDR_fam"/>
</dbReference>
<dbReference type="InterPro" id="IPR051687">
    <property type="entry name" value="Peroxisomal_Beta-Oxidation"/>
</dbReference>
<dbReference type="PRINTS" id="PR00080">
    <property type="entry name" value="SDRFAMILY"/>
</dbReference>
<dbReference type="Pfam" id="PF00106">
    <property type="entry name" value="adh_short"/>
    <property type="match status" value="1"/>
</dbReference>
<dbReference type="SUPFAM" id="SSF51735">
    <property type="entry name" value="NAD(P)-binding Rossmann-fold domains"/>
    <property type="match status" value="1"/>
</dbReference>
<dbReference type="SMART" id="SM00822">
    <property type="entry name" value="PKS_KR"/>
    <property type="match status" value="1"/>
</dbReference>
<dbReference type="PANTHER" id="PTHR45024">
    <property type="entry name" value="DEHYDROGENASES, SHORT CHAIN"/>
    <property type="match status" value="1"/>
</dbReference>
<evidence type="ECO:0000256" key="1">
    <source>
        <dbReference type="ARBA" id="ARBA00006484"/>
    </source>
</evidence>
<comment type="similarity">
    <text evidence="1 3">Belongs to the short-chain dehydrogenases/reductases (SDR) family.</text>
</comment>
<dbReference type="PROSITE" id="PS00061">
    <property type="entry name" value="ADH_SHORT"/>
    <property type="match status" value="1"/>
</dbReference>
<keyword evidence="6" id="KW-1185">Reference proteome</keyword>
<protein>
    <submittedName>
        <fullName evidence="5">SDR family oxidoreductase</fullName>
    </submittedName>
</protein>
<accession>A0ABZ0GS28</accession>
<reference evidence="5 6" key="1">
    <citation type="submission" date="2023-09" db="EMBL/GenBank/DDBJ databases">
        <authorList>
            <person name="Qi X."/>
        </authorList>
    </citation>
    <scope>NUCLEOTIDE SEQUENCE [LARGE SCALE GENOMIC DNA]</scope>
    <source>
        <strain evidence="5 6">S1-1</strain>
    </source>
</reference>
<dbReference type="CDD" id="cd05353">
    <property type="entry name" value="hydroxyacyl-CoA-like_DH_SDR_c-like"/>
    <property type="match status" value="1"/>
</dbReference>
<evidence type="ECO:0000259" key="4">
    <source>
        <dbReference type="SMART" id="SM00822"/>
    </source>
</evidence>
<dbReference type="Proteomes" id="UP001301442">
    <property type="component" value="Chromosome"/>
</dbReference>
<sequence length="308" mass="32982">MSNIRFYDQVVIVTGAGGGLGRAYALEFAKRGAKVVVNDLGGSGSGIGENSKAADSVVAKIKEFGGDAVANYDSVEFGERIVQTAIDNYGRIDIVINNAGFLRDVSFTKMQDRDWQKIFNVHVDGAYSVTKAAWPYMQAQGFGRIIFTTSAAGIYGNFGQANYSAAKSALLGLGKTLAIEGARKNVYSNVIAPIAGSRLTETIWDEEILKATSPEYVVPLVIKLCDENSVENGGVFEVGASWFAKIRTERSKGVAFGVENNVSAEQVASRWADICNFEQSEPALDIGSTFVAVGDMVGLDLLAKKTNK</sequence>
<keyword evidence="2" id="KW-0560">Oxidoreductase</keyword>
<name>A0ABZ0GS28_9GAMM</name>